<dbReference type="EMBL" id="CP000492">
    <property type="protein sequence ID" value="ABL65489.1"/>
    <property type="molecule type" value="Genomic_DNA"/>
</dbReference>
<evidence type="ECO:0000313" key="2">
    <source>
        <dbReference type="EMBL" id="ABL65489.1"/>
    </source>
</evidence>
<evidence type="ECO:0000256" key="1">
    <source>
        <dbReference type="SAM" id="Phobius"/>
    </source>
</evidence>
<accession>A1BGG2</accession>
<feature type="transmembrane region" description="Helical" evidence="1">
    <location>
        <begin position="35"/>
        <end position="56"/>
    </location>
</feature>
<sequence length="75" mass="7714">MDMNNPSEGVMKSVIGIAGATMLFSPVGIPIVQGLAGLAVVGLGFFAAGSILGQFADKAQHKEKPDSIEDNLPFP</sequence>
<feature type="transmembrane region" description="Helical" evidence="1">
    <location>
        <begin position="9"/>
        <end position="29"/>
    </location>
</feature>
<gene>
    <name evidence="2" type="ordered locus">Cpha266_1461</name>
</gene>
<dbReference type="Proteomes" id="UP000008701">
    <property type="component" value="Chromosome"/>
</dbReference>
<name>A1BGG2_CHLPD</name>
<keyword evidence="1" id="KW-0812">Transmembrane</keyword>
<evidence type="ECO:0000313" key="3">
    <source>
        <dbReference type="Proteomes" id="UP000008701"/>
    </source>
</evidence>
<keyword evidence="1" id="KW-1133">Transmembrane helix</keyword>
<organism evidence="2 3">
    <name type="scientific">Chlorobium phaeobacteroides (strain DSM 266 / SMG 266 / 2430)</name>
    <dbReference type="NCBI Taxonomy" id="290317"/>
    <lineage>
        <taxon>Bacteria</taxon>
        <taxon>Pseudomonadati</taxon>
        <taxon>Chlorobiota</taxon>
        <taxon>Chlorobiia</taxon>
        <taxon>Chlorobiales</taxon>
        <taxon>Chlorobiaceae</taxon>
        <taxon>Chlorobium/Pelodictyon group</taxon>
        <taxon>Chlorobium</taxon>
    </lineage>
</organism>
<proteinExistence type="predicted"/>
<keyword evidence="1" id="KW-0472">Membrane</keyword>
<keyword evidence="3" id="KW-1185">Reference proteome</keyword>
<dbReference type="HOGENOM" id="CLU_197367_0_0_10"/>
<dbReference type="KEGG" id="cph:Cpha266_1461"/>
<reference evidence="2 3" key="1">
    <citation type="submission" date="2006-12" db="EMBL/GenBank/DDBJ databases">
        <title>Complete sequence of Chlorobium phaeobacteroides DSM 266.</title>
        <authorList>
            <consortium name="US DOE Joint Genome Institute"/>
            <person name="Copeland A."/>
            <person name="Lucas S."/>
            <person name="Lapidus A."/>
            <person name="Barry K."/>
            <person name="Detter J.C."/>
            <person name="Glavina del Rio T."/>
            <person name="Hammon N."/>
            <person name="Israni S."/>
            <person name="Pitluck S."/>
            <person name="Goltsman E."/>
            <person name="Schmutz J."/>
            <person name="Larimer F."/>
            <person name="Land M."/>
            <person name="Hauser L."/>
            <person name="Mikhailova N."/>
            <person name="Li T."/>
            <person name="Overmann J."/>
            <person name="Bryant D.A."/>
            <person name="Richardson P."/>
        </authorList>
    </citation>
    <scope>NUCLEOTIDE SEQUENCE [LARGE SCALE GENOMIC DNA]</scope>
    <source>
        <strain evidence="2 3">DSM 266</strain>
    </source>
</reference>
<dbReference type="AlphaFoldDB" id="A1BGG2"/>
<protein>
    <submittedName>
        <fullName evidence="2">Uncharacterized protein</fullName>
    </submittedName>
</protein>